<dbReference type="AlphaFoldDB" id="A0A382NMS3"/>
<proteinExistence type="predicted"/>
<sequence length="71" mass="8717">MRTYRERFFKNNPSATEGDFSSWVMHHMSGNWEEDIIWMTDEQFKYHWPSHYSFIMEIHSEEDQNNIVEGV</sequence>
<protein>
    <submittedName>
        <fullName evidence="1">Uncharacterized protein</fullName>
    </submittedName>
</protein>
<reference evidence="1" key="1">
    <citation type="submission" date="2018-05" db="EMBL/GenBank/DDBJ databases">
        <authorList>
            <person name="Lanie J.A."/>
            <person name="Ng W.-L."/>
            <person name="Kazmierczak K.M."/>
            <person name="Andrzejewski T.M."/>
            <person name="Davidsen T.M."/>
            <person name="Wayne K.J."/>
            <person name="Tettelin H."/>
            <person name="Glass J.I."/>
            <person name="Rusch D."/>
            <person name="Podicherti R."/>
            <person name="Tsui H.-C.T."/>
            <person name="Winkler M.E."/>
        </authorList>
    </citation>
    <scope>NUCLEOTIDE SEQUENCE</scope>
</reference>
<gene>
    <name evidence="1" type="ORF">METZ01_LOCUS313876</name>
</gene>
<name>A0A382NMS3_9ZZZZ</name>
<evidence type="ECO:0000313" key="1">
    <source>
        <dbReference type="EMBL" id="SVC61022.1"/>
    </source>
</evidence>
<dbReference type="EMBL" id="UINC01100734">
    <property type="protein sequence ID" value="SVC61022.1"/>
    <property type="molecule type" value="Genomic_DNA"/>
</dbReference>
<accession>A0A382NMS3</accession>
<organism evidence="1">
    <name type="scientific">marine metagenome</name>
    <dbReference type="NCBI Taxonomy" id="408172"/>
    <lineage>
        <taxon>unclassified sequences</taxon>
        <taxon>metagenomes</taxon>
        <taxon>ecological metagenomes</taxon>
    </lineage>
</organism>